<dbReference type="EMBL" id="CAJNDS010002775">
    <property type="protein sequence ID" value="CAE7592438.1"/>
    <property type="molecule type" value="Genomic_DNA"/>
</dbReference>
<dbReference type="Proteomes" id="UP000604046">
    <property type="component" value="Unassembled WGS sequence"/>
</dbReference>
<dbReference type="InterPro" id="IPR002129">
    <property type="entry name" value="PyrdxlP-dep_de-COase"/>
</dbReference>
<evidence type="ECO:0000256" key="6">
    <source>
        <dbReference type="PIRSR" id="PIRSR602129-50"/>
    </source>
</evidence>
<dbReference type="InterPro" id="IPR015421">
    <property type="entry name" value="PyrdxlP-dep_Trfase_major"/>
</dbReference>
<evidence type="ECO:0000256" key="7">
    <source>
        <dbReference type="RuleBase" id="RU000382"/>
    </source>
</evidence>
<dbReference type="GO" id="GO:0016831">
    <property type="term" value="F:carboxy-lyase activity"/>
    <property type="evidence" value="ECO:0007669"/>
    <property type="project" value="UniProtKB-KW"/>
</dbReference>
<dbReference type="InterPro" id="IPR015424">
    <property type="entry name" value="PyrdxlP-dep_Trfase"/>
</dbReference>
<dbReference type="InterPro" id="IPR010977">
    <property type="entry name" value="Aromatic_deC"/>
</dbReference>
<evidence type="ECO:0000256" key="1">
    <source>
        <dbReference type="ARBA" id="ARBA00001933"/>
    </source>
</evidence>
<comment type="cofactor">
    <cofactor evidence="1 6 7">
        <name>pyridoxal 5'-phosphate</name>
        <dbReference type="ChEBI" id="CHEBI:597326"/>
    </cofactor>
</comment>
<dbReference type="AlphaFoldDB" id="A0A812UZ80"/>
<dbReference type="Pfam" id="PF00282">
    <property type="entry name" value="Pyridoxal_deC"/>
    <property type="match status" value="1"/>
</dbReference>
<name>A0A812UZ80_9DINO</name>
<keyword evidence="5 7" id="KW-0456">Lyase</keyword>
<dbReference type="GO" id="GO:0019752">
    <property type="term" value="P:carboxylic acid metabolic process"/>
    <property type="evidence" value="ECO:0007669"/>
    <property type="project" value="InterPro"/>
</dbReference>
<keyword evidence="9" id="KW-1185">Reference proteome</keyword>
<proteinExistence type="inferred from homology"/>
<keyword evidence="4 6" id="KW-0663">Pyridoxal phosphate</keyword>
<dbReference type="PANTHER" id="PTHR11999:SF70">
    <property type="entry name" value="MIP05841P"/>
    <property type="match status" value="1"/>
</dbReference>
<organism evidence="8 9">
    <name type="scientific">Symbiodinium natans</name>
    <dbReference type="NCBI Taxonomy" id="878477"/>
    <lineage>
        <taxon>Eukaryota</taxon>
        <taxon>Sar</taxon>
        <taxon>Alveolata</taxon>
        <taxon>Dinophyceae</taxon>
        <taxon>Suessiales</taxon>
        <taxon>Symbiodiniaceae</taxon>
        <taxon>Symbiodinium</taxon>
    </lineage>
</organism>
<dbReference type="OrthoDB" id="415263at2759"/>
<dbReference type="Gene3D" id="1.20.1340.10">
    <property type="entry name" value="dopa decarboxylase, N-terminal domain"/>
    <property type="match status" value="1"/>
</dbReference>
<gene>
    <name evidence="8" type="primary">cnsB</name>
    <name evidence="8" type="ORF">SNAT2548_LOCUS33725</name>
</gene>
<comment type="caution">
    <text evidence="8">The sequence shown here is derived from an EMBL/GenBank/DDBJ whole genome shotgun (WGS) entry which is preliminary data.</text>
</comment>
<accession>A0A812UZ80</accession>
<dbReference type="PANTHER" id="PTHR11999">
    <property type="entry name" value="GROUP II PYRIDOXAL-5-PHOSPHATE DECARBOXYLASE"/>
    <property type="match status" value="1"/>
</dbReference>
<evidence type="ECO:0000256" key="3">
    <source>
        <dbReference type="ARBA" id="ARBA00022793"/>
    </source>
</evidence>
<feature type="modified residue" description="N6-(pyridoxal phosphate)lysine" evidence="6">
    <location>
        <position position="296"/>
    </location>
</feature>
<reference evidence="8" key="1">
    <citation type="submission" date="2021-02" db="EMBL/GenBank/DDBJ databases">
        <authorList>
            <person name="Dougan E. K."/>
            <person name="Rhodes N."/>
            <person name="Thang M."/>
            <person name="Chan C."/>
        </authorList>
    </citation>
    <scope>NUCLEOTIDE SEQUENCE</scope>
</reference>
<comment type="similarity">
    <text evidence="2 7">Belongs to the group II decarboxylase family.</text>
</comment>
<evidence type="ECO:0000256" key="2">
    <source>
        <dbReference type="ARBA" id="ARBA00009533"/>
    </source>
</evidence>
<dbReference type="Gene3D" id="3.40.640.10">
    <property type="entry name" value="Type I PLP-dependent aspartate aminotransferase-like (Major domain)"/>
    <property type="match status" value="1"/>
</dbReference>
<sequence length="483" mass="51942">MSHDFFQYRELLTSAVGHAVEYLESLPDRPVDKQVGSEELRLSLGGPLPEAPSDARRVIEELCQTAEQGLVASGGPRYFGYAIGGSFPVALAADWMVSAWDQNAPYYVSSPAAAVIEETAADWLLELLGLPKAAGVGFTSGAQEAIYTAMITARNALLKRTGWDVAKQGLYDAPRIHVVVSDQIHSAIKRALWMIGMGEQNVKKLPTDGNLRIIPESIAEVLAECDGPTLVCAQAGCIDSGAFDPFEALADAVGKHPNAWLHIDGAIGLWSAASEQQKPMLQGLERADSWDTDGHKWFNMPYDSGIVIVRDAALLAEAMGGNSMGAYLTDAIAKPDRNAINFGIGASRRARGVPIYAAIKTLGKQGIEKHLDACCALARRMADQLRQVEGISILNEVVSNRFSAQFGQGDDEFRNTLTARVVHCLQQDGFCYPSTSGYKGLKTMLISVLSCHTTIADIDASAEKIVATYRVEAAKLQAPDTAS</sequence>
<protein>
    <submittedName>
        <fullName evidence="8">CnsB protein</fullName>
    </submittedName>
</protein>
<evidence type="ECO:0000313" key="9">
    <source>
        <dbReference type="Proteomes" id="UP000604046"/>
    </source>
</evidence>
<evidence type="ECO:0000256" key="5">
    <source>
        <dbReference type="ARBA" id="ARBA00023239"/>
    </source>
</evidence>
<dbReference type="Gene3D" id="3.90.1150.10">
    <property type="entry name" value="Aspartate Aminotransferase, domain 1"/>
    <property type="match status" value="1"/>
</dbReference>
<dbReference type="InterPro" id="IPR015422">
    <property type="entry name" value="PyrdxlP-dep_Trfase_small"/>
</dbReference>
<evidence type="ECO:0000313" key="8">
    <source>
        <dbReference type="EMBL" id="CAE7592438.1"/>
    </source>
</evidence>
<keyword evidence="3" id="KW-0210">Decarboxylase</keyword>
<dbReference type="SUPFAM" id="SSF53383">
    <property type="entry name" value="PLP-dependent transferases"/>
    <property type="match status" value="1"/>
</dbReference>
<dbReference type="GO" id="GO:0030170">
    <property type="term" value="F:pyridoxal phosphate binding"/>
    <property type="evidence" value="ECO:0007669"/>
    <property type="project" value="InterPro"/>
</dbReference>
<evidence type="ECO:0000256" key="4">
    <source>
        <dbReference type="ARBA" id="ARBA00022898"/>
    </source>
</evidence>